<sequence length="487" mass="53986">MTMSKRVIWTILVMSVVVMYAATAFAAGPGDIQWNDPMPMAERIAAQGPVEEITADYDDYGVELSKRAHNKAMLTGYVLPDGWKDAIGDVQELVLTNSGGLAHDPATVINAKIFEKLTGVHLNIIEMKDPLLWPKTLAVSMAKSTDVDIYYATRSMLEIPHLSAAGWILNVDVLWPEDVQALFPEKLLGAIQGPDGSFYGSPLALWNLFLFYRPSWLEQAGVEVPETWQELVVATKKVGDWAAENLGPGNAGMVYPAGDPDLLHHIWAMTTFSQGKRIVNEEGKVVLDPLAWQMITDLWLKGGMSQESVEYLWSTAPEVFAKGKAGFTITGGVYINMFADPEFGTGVQDDWGVTLVPAWEGVGEPGMAVAGNDSWMINPNISDEKKAAAMLWLDFERSYQAQFNELYLEGNESEVLGVYDHPKVQEDVSYPDLRIEAVQKQIGESYPPGMMDILSVFKEYLHRVALGMEDDPEAARQLIQEEIDMMQ</sequence>
<evidence type="ECO:0000256" key="1">
    <source>
        <dbReference type="SAM" id="SignalP"/>
    </source>
</evidence>
<dbReference type="SUPFAM" id="SSF53850">
    <property type="entry name" value="Periplasmic binding protein-like II"/>
    <property type="match status" value="1"/>
</dbReference>
<gene>
    <name evidence="2" type="ORF">GF339_00940</name>
</gene>
<dbReference type="Pfam" id="PF13416">
    <property type="entry name" value="SBP_bac_8"/>
    <property type="match status" value="1"/>
</dbReference>
<dbReference type="InterPro" id="IPR050490">
    <property type="entry name" value="Bact_solute-bd_prot1"/>
</dbReference>
<reference evidence="2" key="1">
    <citation type="submission" date="2019-11" db="EMBL/GenBank/DDBJ databases">
        <title>Microbial mats filling the niche in hypersaline microbial mats.</title>
        <authorList>
            <person name="Wong H.L."/>
            <person name="Macleod F.I."/>
            <person name="White R.A. III"/>
            <person name="Burns B.P."/>
        </authorList>
    </citation>
    <scope>NUCLEOTIDE SEQUENCE</scope>
    <source>
        <strain evidence="2">Rbin_158</strain>
    </source>
</reference>
<comment type="caution">
    <text evidence="2">The sequence shown here is derived from an EMBL/GenBank/DDBJ whole genome shotgun (WGS) entry which is preliminary data.</text>
</comment>
<evidence type="ECO:0000313" key="2">
    <source>
        <dbReference type="EMBL" id="MBD3323115.1"/>
    </source>
</evidence>
<feature type="chain" id="PRO_5038781325" evidence="1">
    <location>
        <begin position="27"/>
        <end position="487"/>
    </location>
</feature>
<evidence type="ECO:0000313" key="3">
    <source>
        <dbReference type="Proteomes" id="UP000649604"/>
    </source>
</evidence>
<keyword evidence="1" id="KW-0732">Signal</keyword>
<dbReference type="AlphaFoldDB" id="A0A9D5Q426"/>
<feature type="signal peptide" evidence="1">
    <location>
        <begin position="1"/>
        <end position="26"/>
    </location>
</feature>
<dbReference type="EMBL" id="WJJP01000025">
    <property type="protein sequence ID" value="MBD3323115.1"/>
    <property type="molecule type" value="Genomic_DNA"/>
</dbReference>
<accession>A0A9D5Q426</accession>
<dbReference type="Proteomes" id="UP000649604">
    <property type="component" value="Unassembled WGS sequence"/>
</dbReference>
<protein>
    <submittedName>
        <fullName evidence="2">Extracellular solute-binding protein</fullName>
    </submittedName>
</protein>
<name>A0A9D5Q426_9BACT</name>
<dbReference type="InterPro" id="IPR006059">
    <property type="entry name" value="SBP"/>
</dbReference>
<dbReference type="Gene3D" id="3.40.190.10">
    <property type="entry name" value="Periplasmic binding protein-like II"/>
    <property type="match status" value="1"/>
</dbReference>
<organism evidence="2 3">
    <name type="scientific">candidate division KSB3 bacterium</name>
    <dbReference type="NCBI Taxonomy" id="2044937"/>
    <lineage>
        <taxon>Bacteria</taxon>
        <taxon>candidate division KSB3</taxon>
    </lineage>
</organism>
<dbReference type="PANTHER" id="PTHR43649">
    <property type="entry name" value="ARABINOSE-BINDING PROTEIN-RELATED"/>
    <property type="match status" value="1"/>
</dbReference>
<dbReference type="PANTHER" id="PTHR43649:SF12">
    <property type="entry name" value="DIACETYLCHITOBIOSE BINDING PROTEIN DASA"/>
    <property type="match status" value="1"/>
</dbReference>
<proteinExistence type="predicted"/>